<organism evidence="1">
    <name type="scientific">Puccinia triticina (isolate 1-1 / race 1 (BBBD))</name>
    <name type="common">Brown leaf rust fungus</name>
    <dbReference type="NCBI Taxonomy" id="630390"/>
    <lineage>
        <taxon>Eukaryota</taxon>
        <taxon>Fungi</taxon>
        <taxon>Dikarya</taxon>
        <taxon>Basidiomycota</taxon>
        <taxon>Pucciniomycotina</taxon>
        <taxon>Pucciniomycetes</taxon>
        <taxon>Pucciniales</taxon>
        <taxon>Pucciniaceae</taxon>
        <taxon>Puccinia</taxon>
    </lineage>
</organism>
<keyword evidence="3" id="KW-1185">Reference proteome</keyword>
<name>A0A180G3Q1_PUCT1</name>
<reference evidence="1" key="2">
    <citation type="submission" date="2016-05" db="EMBL/GenBank/DDBJ databases">
        <title>Comparative analysis highlights variable genome content of wheat rusts and divergence of the mating loci.</title>
        <authorList>
            <person name="Cuomo C.A."/>
            <person name="Bakkeren G."/>
            <person name="Szabo L."/>
            <person name="Khalil H."/>
            <person name="Joly D."/>
            <person name="Goldberg J."/>
            <person name="Young S."/>
            <person name="Zeng Q."/>
            <person name="Fellers J."/>
        </authorList>
    </citation>
    <scope>NUCLEOTIDE SEQUENCE [LARGE SCALE GENOMIC DNA]</scope>
    <source>
        <strain evidence="1">1-1 BBBD Race 1</strain>
    </source>
</reference>
<evidence type="ECO:0008006" key="4">
    <source>
        <dbReference type="Google" id="ProtNLM"/>
    </source>
</evidence>
<protein>
    <recommendedName>
        <fullName evidence="4">HAT C-terminal dimerisation domain-containing protein</fullName>
    </recommendedName>
</protein>
<proteinExistence type="predicted"/>
<accession>A0A180G3Q1</accession>
<evidence type="ECO:0000313" key="1">
    <source>
        <dbReference type="EMBL" id="OAV87315.1"/>
    </source>
</evidence>
<dbReference type="OrthoDB" id="1715602at2759"/>
<reference evidence="2 3" key="3">
    <citation type="journal article" date="2017" name="G3 (Bethesda)">
        <title>Comparative analysis highlights variable genome content of wheat rusts and divergence of the mating loci.</title>
        <authorList>
            <person name="Cuomo C.A."/>
            <person name="Bakkeren G."/>
            <person name="Khalil H.B."/>
            <person name="Panwar V."/>
            <person name="Joly D."/>
            <person name="Linning R."/>
            <person name="Sakthikumar S."/>
            <person name="Song X."/>
            <person name="Adiconis X."/>
            <person name="Fan L."/>
            <person name="Goldberg J.M."/>
            <person name="Levin J.Z."/>
            <person name="Young S."/>
            <person name="Zeng Q."/>
            <person name="Anikster Y."/>
            <person name="Bruce M."/>
            <person name="Wang M."/>
            <person name="Yin C."/>
            <person name="McCallum B."/>
            <person name="Szabo L.J."/>
            <person name="Hulbert S."/>
            <person name="Chen X."/>
            <person name="Fellers J.P."/>
        </authorList>
    </citation>
    <scope>NUCLEOTIDE SEQUENCE</scope>
    <source>
        <strain evidence="2">isolate 1-1 / race 1 (BBBD)</strain>
        <strain evidence="3">Isolate 1-1 / race 1 (BBBD)</strain>
    </source>
</reference>
<dbReference type="Proteomes" id="UP000005240">
    <property type="component" value="Unassembled WGS sequence"/>
</dbReference>
<gene>
    <name evidence="1" type="ORF">PTTG_10017</name>
</gene>
<dbReference type="AlphaFoldDB" id="A0A180G3Q1"/>
<reference evidence="1" key="1">
    <citation type="submission" date="2009-11" db="EMBL/GenBank/DDBJ databases">
        <authorList>
            <consortium name="The Broad Institute Genome Sequencing Platform"/>
            <person name="Ward D."/>
            <person name="Feldgarden M."/>
            <person name="Earl A."/>
            <person name="Young S.K."/>
            <person name="Zeng Q."/>
            <person name="Koehrsen M."/>
            <person name="Alvarado L."/>
            <person name="Berlin A."/>
            <person name="Bochicchio J."/>
            <person name="Borenstein D."/>
            <person name="Chapman S.B."/>
            <person name="Chen Z."/>
            <person name="Engels R."/>
            <person name="Freedman E."/>
            <person name="Gellesch M."/>
            <person name="Goldberg J."/>
            <person name="Griggs A."/>
            <person name="Gujja S."/>
            <person name="Heilman E."/>
            <person name="Heiman D."/>
            <person name="Hepburn T."/>
            <person name="Howarth C."/>
            <person name="Jen D."/>
            <person name="Larson L."/>
            <person name="Lewis B."/>
            <person name="Mehta T."/>
            <person name="Park D."/>
            <person name="Pearson M."/>
            <person name="Roberts A."/>
            <person name="Saif S."/>
            <person name="Shea T."/>
            <person name="Shenoy N."/>
            <person name="Sisk P."/>
            <person name="Stolte C."/>
            <person name="Sykes S."/>
            <person name="Thomson T."/>
            <person name="Walk T."/>
            <person name="White J."/>
            <person name="Yandava C."/>
            <person name="Izard J."/>
            <person name="Baranova O.V."/>
            <person name="Blanton J.M."/>
            <person name="Tanner A.C."/>
            <person name="Dewhirst F.E."/>
            <person name="Haas B."/>
            <person name="Nusbaum C."/>
            <person name="Birren B."/>
        </authorList>
    </citation>
    <scope>NUCLEOTIDE SEQUENCE [LARGE SCALE GENOMIC DNA]</scope>
    <source>
        <strain evidence="1">1-1 BBBD Race 1</strain>
    </source>
</reference>
<dbReference type="EnsemblFungi" id="PTTG_10017-t43_1">
    <property type="protein sequence ID" value="PTTG_10017-t43_1-p1"/>
    <property type="gene ID" value="PTTG_10017"/>
</dbReference>
<sequence length="86" mass="9798">MTSKFSFNFVATSVDVERAFSFGRDYVSSKRHRLGAHSISRGMTVAFYSKNNMIKEGILASWKEKMADSTKTLKKSKRKIIVVDED</sequence>
<reference evidence="2" key="4">
    <citation type="submission" date="2025-05" db="UniProtKB">
        <authorList>
            <consortium name="EnsemblFungi"/>
        </authorList>
    </citation>
    <scope>IDENTIFICATION</scope>
    <source>
        <strain evidence="2">isolate 1-1 / race 1 (BBBD)</strain>
    </source>
</reference>
<evidence type="ECO:0000313" key="2">
    <source>
        <dbReference type="EnsemblFungi" id="PTTG_10017-t43_1-p1"/>
    </source>
</evidence>
<dbReference type="EMBL" id="ADAS02000472">
    <property type="protein sequence ID" value="OAV87315.1"/>
    <property type="molecule type" value="Genomic_DNA"/>
</dbReference>
<evidence type="ECO:0000313" key="3">
    <source>
        <dbReference type="Proteomes" id="UP000005240"/>
    </source>
</evidence>